<evidence type="ECO:0000313" key="1">
    <source>
        <dbReference type="EMBL" id="SVB81275.1"/>
    </source>
</evidence>
<feature type="non-terminal residue" evidence="1">
    <location>
        <position position="235"/>
    </location>
</feature>
<dbReference type="AlphaFoldDB" id="A0A382H2C0"/>
<protein>
    <submittedName>
        <fullName evidence="1">Uncharacterized protein</fullName>
    </submittedName>
</protein>
<dbReference type="EMBL" id="UINC01058705">
    <property type="protein sequence ID" value="SVB81275.1"/>
    <property type="molecule type" value="Genomic_DNA"/>
</dbReference>
<proteinExistence type="predicted"/>
<accession>A0A382H2C0</accession>
<gene>
    <name evidence="1" type="ORF">METZ01_LOCUS234129</name>
</gene>
<reference evidence="1" key="1">
    <citation type="submission" date="2018-05" db="EMBL/GenBank/DDBJ databases">
        <authorList>
            <person name="Lanie J.A."/>
            <person name="Ng W.-L."/>
            <person name="Kazmierczak K.M."/>
            <person name="Andrzejewski T.M."/>
            <person name="Davidsen T.M."/>
            <person name="Wayne K.J."/>
            <person name="Tettelin H."/>
            <person name="Glass J.I."/>
            <person name="Rusch D."/>
            <person name="Podicherti R."/>
            <person name="Tsui H.-C.T."/>
            <person name="Winkler M.E."/>
        </authorList>
    </citation>
    <scope>NUCLEOTIDE SEQUENCE</scope>
</reference>
<sequence>MTDKNRIIESKDKDGNTVKVKLTTPTAQEYRDSQVEYNRAFRKALDSGALLRQKLSDYMEEQGIWNDEKQKQNDKFVEDIQREEGFLKGGGIRLSEAKEIAIKLRRIRADFREFLGEKNALDQNSAEGQADNARFSELVRLCMINPNTQQPYFPTQKDYDESSDQPWVIEAAGELASMIYGLDPNYDNKLEENKFLKEFEFCNEDLRLVNKDGHLVDLDGRLISEEGRFIAYRTK</sequence>
<organism evidence="1">
    <name type="scientific">marine metagenome</name>
    <dbReference type="NCBI Taxonomy" id="408172"/>
    <lineage>
        <taxon>unclassified sequences</taxon>
        <taxon>metagenomes</taxon>
        <taxon>ecological metagenomes</taxon>
    </lineage>
</organism>
<name>A0A382H2C0_9ZZZZ</name>